<evidence type="ECO:0000313" key="5">
    <source>
        <dbReference type="Proteomes" id="UP000199375"/>
    </source>
</evidence>
<keyword evidence="2" id="KW-0812">Transmembrane</keyword>
<dbReference type="Gene3D" id="2.60.40.780">
    <property type="entry name" value="von Hippel-Lindau disease tumour suppressor, beta domain"/>
    <property type="match status" value="1"/>
</dbReference>
<evidence type="ECO:0000313" key="4">
    <source>
        <dbReference type="EMBL" id="SCE88936.1"/>
    </source>
</evidence>
<feature type="domain" description="von Hippel-Lindau disease tumour suppressor beta" evidence="3">
    <location>
        <begin position="220"/>
        <end position="271"/>
    </location>
</feature>
<keyword evidence="2" id="KW-1133">Transmembrane helix</keyword>
<dbReference type="SUPFAM" id="SSF49468">
    <property type="entry name" value="VHL"/>
    <property type="match status" value="1"/>
</dbReference>
<proteinExistence type="predicted"/>
<organism evidence="4 5">
    <name type="scientific">Micromonospora haikouensis</name>
    <dbReference type="NCBI Taxonomy" id="686309"/>
    <lineage>
        <taxon>Bacteria</taxon>
        <taxon>Bacillati</taxon>
        <taxon>Actinomycetota</taxon>
        <taxon>Actinomycetes</taxon>
        <taxon>Micromonosporales</taxon>
        <taxon>Micromonosporaceae</taxon>
        <taxon>Micromonospora</taxon>
    </lineage>
</organism>
<sequence>MTHSNDFDDRRRLDISRGTGEGAGTAARLRIGGWVPPSVERAALPSAPYQAFSVGDGWTGAGPGAAPAAQPASAPSRRAYGSEGPQLALVLTSVAVGLVATLVITLLPLFNAYQPYQPGPIAQEPIRVGLPTDSATPTPTLSPALGSLSNRASSSAQASASSRPSTGRPRDTGPTPTTRATTSRPAPATTGPRPQPTQAGTAELQALPPSAESRLRSTSGGRSTYVDFVNARRERVVVYWLDWDGRRRQYRTLGPGESYRQQTYVGHPWVVTNDRGWALACFQPEPETRRAVVR</sequence>
<dbReference type="InterPro" id="IPR024053">
    <property type="entry name" value="VHL_beta_dom"/>
</dbReference>
<dbReference type="Proteomes" id="UP000199375">
    <property type="component" value="Unassembled WGS sequence"/>
</dbReference>
<accession>A0A1C4VY47</accession>
<dbReference type="EMBL" id="FMCW01000012">
    <property type="protein sequence ID" value="SCE88936.1"/>
    <property type="molecule type" value="Genomic_DNA"/>
</dbReference>
<reference evidence="4 5" key="1">
    <citation type="submission" date="2016-06" db="EMBL/GenBank/DDBJ databases">
        <authorList>
            <person name="Kjaerup R.B."/>
            <person name="Dalgaard T.S."/>
            <person name="Juul-Madsen H.R."/>
        </authorList>
    </citation>
    <scope>NUCLEOTIDE SEQUENCE [LARGE SCALE GENOMIC DNA]</scope>
    <source>
        <strain evidence="4 5">DSM 45626</strain>
    </source>
</reference>
<dbReference type="InterPro" id="IPR036208">
    <property type="entry name" value="VHL_sf"/>
</dbReference>
<dbReference type="Pfam" id="PF01847">
    <property type="entry name" value="VHL"/>
    <property type="match status" value="1"/>
</dbReference>
<feature type="transmembrane region" description="Helical" evidence="2">
    <location>
        <begin position="87"/>
        <end position="110"/>
    </location>
</feature>
<feature type="compositionally biased region" description="Basic and acidic residues" evidence="1">
    <location>
        <begin position="1"/>
        <end position="15"/>
    </location>
</feature>
<dbReference type="RefSeq" id="WP_091279421.1">
    <property type="nucleotide sequence ID" value="NZ_FMCW01000012.1"/>
</dbReference>
<keyword evidence="2" id="KW-0472">Membrane</keyword>
<dbReference type="AlphaFoldDB" id="A0A1C4VY47"/>
<feature type="compositionally biased region" description="Low complexity" evidence="1">
    <location>
        <begin position="144"/>
        <end position="201"/>
    </location>
</feature>
<feature type="region of interest" description="Disordered" evidence="1">
    <location>
        <begin position="127"/>
        <end position="221"/>
    </location>
</feature>
<dbReference type="InterPro" id="IPR037140">
    <property type="entry name" value="VHL_beta_dom_sf"/>
</dbReference>
<gene>
    <name evidence="4" type="ORF">GA0070558_11238</name>
</gene>
<evidence type="ECO:0000256" key="2">
    <source>
        <dbReference type="SAM" id="Phobius"/>
    </source>
</evidence>
<evidence type="ECO:0000259" key="3">
    <source>
        <dbReference type="Pfam" id="PF01847"/>
    </source>
</evidence>
<protein>
    <submittedName>
        <fullName evidence="4">von Hippel-Lindau disease tumour suppressor protein</fullName>
    </submittedName>
</protein>
<evidence type="ECO:0000256" key="1">
    <source>
        <dbReference type="SAM" id="MobiDB-lite"/>
    </source>
</evidence>
<name>A0A1C4VY47_9ACTN</name>
<feature type="region of interest" description="Disordered" evidence="1">
    <location>
        <begin position="1"/>
        <end position="23"/>
    </location>
</feature>